<feature type="signal peptide" evidence="3">
    <location>
        <begin position="1"/>
        <end position="21"/>
    </location>
</feature>
<evidence type="ECO:0000256" key="1">
    <source>
        <dbReference type="SAM" id="MobiDB-lite"/>
    </source>
</evidence>
<dbReference type="GeneID" id="107066906"/>
<evidence type="ECO:0000256" key="3">
    <source>
        <dbReference type="SAM" id="SignalP"/>
    </source>
</evidence>
<dbReference type="RefSeq" id="XP_015177432.1">
    <property type="nucleotide sequence ID" value="XM_015321946.1"/>
</dbReference>
<proteinExistence type="predicted"/>
<gene>
    <name evidence="5" type="primary">LOC107066906</name>
</gene>
<feature type="compositionally biased region" description="Basic and acidic residues" evidence="1">
    <location>
        <begin position="214"/>
        <end position="227"/>
    </location>
</feature>
<keyword evidence="4" id="KW-1185">Reference proteome</keyword>
<feature type="compositionally biased region" description="Polar residues" evidence="1">
    <location>
        <begin position="65"/>
        <end position="97"/>
    </location>
</feature>
<keyword evidence="3" id="KW-0732">Signal</keyword>
<feature type="region of interest" description="Disordered" evidence="1">
    <location>
        <begin position="180"/>
        <end position="227"/>
    </location>
</feature>
<feature type="compositionally biased region" description="Low complexity" evidence="1">
    <location>
        <begin position="180"/>
        <end position="205"/>
    </location>
</feature>
<feature type="transmembrane region" description="Helical" evidence="2">
    <location>
        <begin position="324"/>
        <end position="347"/>
    </location>
</feature>
<protein>
    <submittedName>
        <fullName evidence="5">Cell wall integrity and stress response component 2-like</fullName>
    </submittedName>
</protein>
<keyword evidence="2" id="KW-1133">Transmembrane helix</keyword>
<evidence type="ECO:0000256" key="2">
    <source>
        <dbReference type="SAM" id="Phobius"/>
    </source>
</evidence>
<name>A0ABM1IB45_POLDO</name>
<keyword evidence="2" id="KW-0812">Transmembrane</keyword>
<sequence>MFQLSLKILLATLMFVNLVFTTPVEDSNLVTKKSINMVFSADVENITNEHKTFRENKHLKEGNTNVTLNSINHPKTSSNIGESSTKTLPATFQNNSNPIPPVLEKKKDDDVNQNATKRPVEETTPINQVTEIKNASDFTGEQKDLIGVSVSPRDEEDVTTIVPTLLDKTNSSVVNVTEATISSSSSLSPVSSTTSASSTTTLKSINETTPVDDVPIKKEKPDSEHKDKVENTTYQINTSTTTTTATVSSNITTEMKESSSVTSKSTEEVTTVVSSESDQVEIGISTEVVEKKKNVVEEKIELNIKSKPLSANEKDSNGGMPPGIIVLVTAFVFAVTIVIGYISMVVWKQYLQHRYGRRELLVNELEFDTNDLRHFEL</sequence>
<dbReference type="Proteomes" id="UP000694924">
    <property type="component" value="Unplaced"/>
</dbReference>
<evidence type="ECO:0000313" key="4">
    <source>
        <dbReference type="Proteomes" id="UP000694924"/>
    </source>
</evidence>
<keyword evidence="2" id="KW-0472">Membrane</keyword>
<feature type="chain" id="PRO_5045827182" evidence="3">
    <location>
        <begin position="22"/>
        <end position="377"/>
    </location>
</feature>
<reference evidence="5" key="1">
    <citation type="submission" date="2025-08" db="UniProtKB">
        <authorList>
            <consortium name="RefSeq"/>
        </authorList>
    </citation>
    <scope>IDENTIFICATION</scope>
    <source>
        <tissue evidence="5">Whole body</tissue>
    </source>
</reference>
<organism evidence="4 5">
    <name type="scientific">Polistes dominula</name>
    <name type="common">European paper wasp</name>
    <name type="synonym">Vespa dominula</name>
    <dbReference type="NCBI Taxonomy" id="743375"/>
    <lineage>
        <taxon>Eukaryota</taxon>
        <taxon>Metazoa</taxon>
        <taxon>Ecdysozoa</taxon>
        <taxon>Arthropoda</taxon>
        <taxon>Hexapoda</taxon>
        <taxon>Insecta</taxon>
        <taxon>Pterygota</taxon>
        <taxon>Neoptera</taxon>
        <taxon>Endopterygota</taxon>
        <taxon>Hymenoptera</taxon>
        <taxon>Apocrita</taxon>
        <taxon>Aculeata</taxon>
        <taxon>Vespoidea</taxon>
        <taxon>Vespidae</taxon>
        <taxon>Polistinae</taxon>
        <taxon>Polistini</taxon>
        <taxon>Polistes</taxon>
    </lineage>
</organism>
<feature type="region of interest" description="Disordered" evidence="1">
    <location>
        <begin position="65"/>
        <end position="117"/>
    </location>
</feature>
<accession>A0ABM1IB45</accession>
<evidence type="ECO:0000313" key="5">
    <source>
        <dbReference type="RefSeq" id="XP_015177432.1"/>
    </source>
</evidence>